<dbReference type="EMBL" id="JACHMI010000001">
    <property type="protein sequence ID" value="MBB6556687.1"/>
    <property type="molecule type" value="Genomic_DNA"/>
</dbReference>
<organism evidence="1 2">
    <name type="scientific">Nonomuraea rubra</name>
    <dbReference type="NCBI Taxonomy" id="46180"/>
    <lineage>
        <taxon>Bacteria</taxon>
        <taxon>Bacillati</taxon>
        <taxon>Actinomycetota</taxon>
        <taxon>Actinomycetes</taxon>
        <taxon>Streptosporangiales</taxon>
        <taxon>Streptosporangiaceae</taxon>
        <taxon>Nonomuraea</taxon>
    </lineage>
</organism>
<accession>A0A7X0P7V9</accession>
<protein>
    <recommendedName>
        <fullName evidence="3">E9imm peptide</fullName>
    </recommendedName>
</protein>
<dbReference type="AlphaFoldDB" id="A0A7X0P7V9"/>
<proteinExistence type="predicted"/>
<evidence type="ECO:0000313" key="1">
    <source>
        <dbReference type="EMBL" id="MBB6556687.1"/>
    </source>
</evidence>
<dbReference type="Proteomes" id="UP000565579">
    <property type="component" value="Unassembled WGS sequence"/>
</dbReference>
<gene>
    <name evidence="1" type="ORF">HD593_011482</name>
</gene>
<reference evidence="1 2" key="1">
    <citation type="submission" date="2020-08" db="EMBL/GenBank/DDBJ databases">
        <title>Sequencing the genomes of 1000 actinobacteria strains.</title>
        <authorList>
            <person name="Klenk H.-P."/>
        </authorList>
    </citation>
    <scope>NUCLEOTIDE SEQUENCE [LARGE SCALE GENOMIC DNA]</scope>
    <source>
        <strain evidence="1 2">DSM 43768</strain>
    </source>
</reference>
<evidence type="ECO:0000313" key="2">
    <source>
        <dbReference type="Proteomes" id="UP000565579"/>
    </source>
</evidence>
<keyword evidence="2" id="KW-1185">Reference proteome</keyword>
<dbReference type="RefSeq" id="WP_185111134.1">
    <property type="nucleotide sequence ID" value="NZ_BAAAXY010000294.1"/>
</dbReference>
<dbReference type="InterPro" id="IPR035900">
    <property type="entry name" value="Colicin_E_sf"/>
</dbReference>
<comment type="caution">
    <text evidence="1">The sequence shown here is derived from an EMBL/GenBank/DDBJ whole genome shotgun (WGS) entry which is preliminary data.</text>
</comment>
<dbReference type="Gene3D" id="1.10.1200.20">
    <property type="entry name" value="Colicin E immunity protein"/>
    <property type="match status" value="1"/>
</dbReference>
<sequence length="75" mass="8471">MSAHLSRAEAISLVQRIMDGEYGDERELNGWLEKMSRALVCPSEYVSDLIFWPEGTELTAEQVVDQALSYRPIAP</sequence>
<evidence type="ECO:0008006" key="3">
    <source>
        <dbReference type="Google" id="ProtNLM"/>
    </source>
</evidence>
<name>A0A7X0P7V9_9ACTN</name>